<accession>A0A926VFN6</accession>
<dbReference type="Proteomes" id="UP000641646">
    <property type="component" value="Unassembled WGS sequence"/>
</dbReference>
<organism evidence="1 2">
    <name type="scientific">Aerosakkonema funiforme FACHB-1375</name>
    <dbReference type="NCBI Taxonomy" id="2949571"/>
    <lineage>
        <taxon>Bacteria</taxon>
        <taxon>Bacillati</taxon>
        <taxon>Cyanobacteriota</taxon>
        <taxon>Cyanophyceae</taxon>
        <taxon>Oscillatoriophycideae</taxon>
        <taxon>Aerosakkonematales</taxon>
        <taxon>Aerosakkonemataceae</taxon>
        <taxon>Aerosakkonema</taxon>
    </lineage>
</organism>
<reference evidence="1" key="1">
    <citation type="journal article" date="2015" name="ISME J.">
        <title>Draft Genome Sequence of Streptomyces incarnatus NRRL8089, which Produces the Nucleoside Antibiotic Sinefungin.</title>
        <authorList>
            <person name="Oshima K."/>
            <person name="Hattori M."/>
            <person name="Shimizu H."/>
            <person name="Fukuda K."/>
            <person name="Nemoto M."/>
            <person name="Inagaki K."/>
            <person name="Tamura T."/>
        </authorList>
    </citation>
    <scope>NUCLEOTIDE SEQUENCE</scope>
    <source>
        <strain evidence="1">FACHB-1375</strain>
    </source>
</reference>
<dbReference type="AlphaFoldDB" id="A0A926VFN6"/>
<proteinExistence type="predicted"/>
<evidence type="ECO:0000313" key="1">
    <source>
        <dbReference type="EMBL" id="MBD2182848.1"/>
    </source>
</evidence>
<dbReference type="RefSeq" id="WP_190465973.1">
    <property type="nucleotide sequence ID" value="NZ_JACJPW010000043.1"/>
</dbReference>
<keyword evidence="2" id="KW-1185">Reference proteome</keyword>
<evidence type="ECO:0000313" key="2">
    <source>
        <dbReference type="Proteomes" id="UP000641646"/>
    </source>
</evidence>
<comment type="caution">
    <text evidence="1">The sequence shown here is derived from an EMBL/GenBank/DDBJ whole genome shotgun (WGS) entry which is preliminary data.</text>
</comment>
<sequence length="145" mass="16305">MGDNLLHKTQDFLSKCFALPQSKAYSTLCCFCQALLLDCDSTINFTNVAEVDLELSQQNGTSQTALFFLYSSGGNRYIGYDLDASGPGNAVSITQFDVSPMPSNVMMFNQIGWIFYHLLDIKLKLTWAFVQVTFDCFPLYNLYRG</sequence>
<name>A0A926VFN6_9CYAN</name>
<gene>
    <name evidence="1" type="ORF">H6G03_17555</name>
</gene>
<dbReference type="EMBL" id="JACJPW010000043">
    <property type="protein sequence ID" value="MBD2182848.1"/>
    <property type="molecule type" value="Genomic_DNA"/>
</dbReference>
<reference evidence="1" key="2">
    <citation type="submission" date="2020-08" db="EMBL/GenBank/DDBJ databases">
        <authorList>
            <person name="Chen M."/>
            <person name="Teng W."/>
            <person name="Zhao L."/>
            <person name="Hu C."/>
            <person name="Zhou Y."/>
            <person name="Han B."/>
            <person name="Song L."/>
            <person name="Shu W."/>
        </authorList>
    </citation>
    <scope>NUCLEOTIDE SEQUENCE</scope>
    <source>
        <strain evidence="1">FACHB-1375</strain>
    </source>
</reference>
<protein>
    <submittedName>
        <fullName evidence="1">Uncharacterized protein</fullName>
    </submittedName>
</protein>